<proteinExistence type="predicted"/>
<evidence type="ECO:0000313" key="4">
    <source>
        <dbReference type="EMBL" id="MEE7459679.1"/>
    </source>
</evidence>
<accession>A0ABU7TGH5</accession>
<evidence type="ECO:0000259" key="3">
    <source>
        <dbReference type="PROSITE" id="PS50110"/>
    </source>
</evidence>
<dbReference type="EMBL" id="MLBY01000005">
    <property type="protein sequence ID" value="MEE7459679.1"/>
    <property type="molecule type" value="Genomic_DNA"/>
</dbReference>
<dbReference type="SUPFAM" id="SSF52172">
    <property type="entry name" value="CheY-like"/>
    <property type="match status" value="1"/>
</dbReference>
<evidence type="ECO:0000256" key="2">
    <source>
        <dbReference type="PROSITE-ProRule" id="PRU00169"/>
    </source>
</evidence>
<gene>
    <name evidence="4" type="ORF">MRSR164_23745</name>
</gene>
<protein>
    <submittedName>
        <fullName evidence="4">Response regulator</fullName>
    </submittedName>
</protein>
<evidence type="ECO:0000256" key="1">
    <source>
        <dbReference type="ARBA" id="ARBA00022553"/>
    </source>
</evidence>
<dbReference type="Gene3D" id="3.40.50.2300">
    <property type="match status" value="1"/>
</dbReference>
<feature type="domain" description="Response regulatory" evidence="3">
    <location>
        <begin position="11"/>
        <end position="125"/>
    </location>
</feature>
<sequence length="131" mass="14256">MAHARTADSPVALVVEDDEAARDLATALIEETDLDVIACSSAEDALAILERDDVTVAMVIADTHLSGVMDGAALARTVEDRWPDVRLVVTSEAREERNGEIPPHAVYMRKPWLPLELLRQAERATLTARAA</sequence>
<dbReference type="PANTHER" id="PTHR44591:SF21">
    <property type="entry name" value="TWO-COMPONENT RESPONSE REGULATOR"/>
    <property type="match status" value="1"/>
</dbReference>
<dbReference type="InterPro" id="IPR001789">
    <property type="entry name" value="Sig_transdc_resp-reg_receiver"/>
</dbReference>
<feature type="modified residue" description="4-aspartylphosphate" evidence="2">
    <location>
        <position position="62"/>
    </location>
</feature>
<dbReference type="PANTHER" id="PTHR44591">
    <property type="entry name" value="STRESS RESPONSE REGULATOR PROTEIN 1"/>
    <property type="match status" value="1"/>
</dbReference>
<dbReference type="InterPro" id="IPR050595">
    <property type="entry name" value="Bact_response_regulator"/>
</dbReference>
<organism evidence="4 5">
    <name type="scientific">Methylobacterium radiotolerans</name>
    <dbReference type="NCBI Taxonomy" id="31998"/>
    <lineage>
        <taxon>Bacteria</taxon>
        <taxon>Pseudomonadati</taxon>
        <taxon>Pseudomonadota</taxon>
        <taxon>Alphaproteobacteria</taxon>
        <taxon>Hyphomicrobiales</taxon>
        <taxon>Methylobacteriaceae</taxon>
        <taxon>Methylobacterium</taxon>
    </lineage>
</organism>
<reference evidence="4 5" key="1">
    <citation type="journal article" date="2012" name="Genet. Mol. Biol.">
        <title>Analysis of 16S rRNA and mxaF genes revealing insights into Methylobacterium niche-specific plant association.</title>
        <authorList>
            <person name="Dourado M.N."/>
            <person name="Andreote F.D."/>
            <person name="Dini-Andreote F."/>
            <person name="Conti R."/>
            <person name="Araujo J.M."/>
            <person name="Araujo W.L."/>
        </authorList>
    </citation>
    <scope>NUCLEOTIDE SEQUENCE [LARGE SCALE GENOMIC DNA]</scope>
    <source>
        <strain evidence="4 5">SR1.6/4</strain>
    </source>
</reference>
<dbReference type="Proteomes" id="UP001349262">
    <property type="component" value="Unassembled WGS sequence"/>
</dbReference>
<comment type="caution">
    <text evidence="4">The sequence shown here is derived from an EMBL/GenBank/DDBJ whole genome shotgun (WGS) entry which is preliminary data.</text>
</comment>
<keyword evidence="5" id="KW-1185">Reference proteome</keyword>
<evidence type="ECO:0000313" key="5">
    <source>
        <dbReference type="Proteomes" id="UP001349262"/>
    </source>
</evidence>
<dbReference type="InterPro" id="IPR011006">
    <property type="entry name" value="CheY-like_superfamily"/>
</dbReference>
<keyword evidence="1 2" id="KW-0597">Phosphoprotein</keyword>
<name>A0ABU7TGH5_9HYPH</name>
<dbReference type="Pfam" id="PF00072">
    <property type="entry name" value="Response_reg"/>
    <property type="match status" value="1"/>
</dbReference>
<dbReference type="PROSITE" id="PS50110">
    <property type="entry name" value="RESPONSE_REGULATORY"/>
    <property type="match status" value="1"/>
</dbReference>
<dbReference type="SMART" id="SM00448">
    <property type="entry name" value="REC"/>
    <property type="match status" value="1"/>
</dbReference>